<keyword evidence="4" id="KW-1185">Reference proteome</keyword>
<keyword evidence="1" id="KW-0677">Repeat</keyword>
<dbReference type="PANTHER" id="PTHR10502:SF207">
    <property type="entry name" value="OS09G0368850 PROTEIN"/>
    <property type="match status" value="1"/>
</dbReference>
<accession>A0ABD3AB37</accession>
<evidence type="ECO:0000313" key="4">
    <source>
        <dbReference type="Proteomes" id="UP001630127"/>
    </source>
</evidence>
<evidence type="ECO:0000313" key="3">
    <source>
        <dbReference type="EMBL" id="KAL3527770.1"/>
    </source>
</evidence>
<evidence type="ECO:0000256" key="1">
    <source>
        <dbReference type="ARBA" id="ARBA00022737"/>
    </source>
</evidence>
<organism evidence="3 4">
    <name type="scientific">Cinchona calisaya</name>
    <dbReference type="NCBI Taxonomy" id="153742"/>
    <lineage>
        <taxon>Eukaryota</taxon>
        <taxon>Viridiplantae</taxon>
        <taxon>Streptophyta</taxon>
        <taxon>Embryophyta</taxon>
        <taxon>Tracheophyta</taxon>
        <taxon>Spermatophyta</taxon>
        <taxon>Magnoliopsida</taxon>
        <taxon>eudicotyledons</taxon>
        <taxon>Gunneridae</taxon>
        <taxon>Pentapetalae</taxon>
        <taxon>asterids</taxon>
        <taxon>lamiids</taxon>
        <taxon>Gentianales</taxon>
        <taxon>Rubiaceae</taxon>
        <taxon>Cinchonoideae</taxon>
        <taxon>Cinchoneae</taxon>
        <taxon>Cinchona</taxon>
    </lineage>
</organism>
<dbReference type="EMBL" id="JBJUIK010000005">
    <property type="protein sequence ID" value="KAL3527770.1"/>
    <property type="molecule type" value="Genomic_DNA"/>
</dbReference>
<dbReference type="AlphaFoldDB" id="A0ABD3AB37"/>
<dbReference type="Proteomes" id="UP001630127">
    <property type="component" value="Unassembled WGS sequence"/>
</dbReference>
<protein>
    <recommendedName>
        <fullName evidence="5">Annexin</fullName>
    </recommendedName>
</protein>
<dbReference type="PROSITE" id="PS51897">
    <property type="entry name" value="ANNEXIN_2"/>
    <property type="match status" value="1"/>
</dbReference>
<dbReference type="Pfam" id="PF00191">
    <property type="entry name" value="Annexin"/>
    <property type="match status" value="2"/>
</dbReference>
<reference evidence="3 4" key="1">
    <citation type="submission" date="2024-11" db="EMBL/GenBank/DDBJ databases">
        <title>A near-complete genome assembly of Cinchona calisaya.</title>
        <authorList>
            <person name="Lian D.C."/>
            <person name="Zhao X.W."/>
            <person name="Wei L."/>
        </authorList>
    </citation>
    <scope>NUCLEOTIDE SEQUENCE [LARGE SCALE GENOMIC DNA]</scope>
    <source>
        <tissue evidence="3">Nenye</tissue>
    </source>
</reference>
<dbReference type="SMART" id="SM00335">
    <property type="entry name" value="ANX"/>
    <property type="match status" value="1"/>
</dbReference>
<dbReference type="PANTHER" id="PTHR10502">
    <property type="entry name" value="ANNEXIN"/>
    <property type="match status" value="1"/>
</dbReference>
<gene>
    <name evidence="3" type="ORF">ACH5RR_012426</name>
</gene>
<dbReference type="Gene3D" id="1.10.220.10">
    <property type="entry name" value="Annexin"/>
    <property type="match status" value="3"/>
</dbReference>
<dbReference type="SUPFAM" id="SSF47874">
    <property type="entry name" value="Annexin"/>
    <property type="match status" value="1"/>
</dbReference>
<keyword evidence="2" id="KW-0041">Annexin</keyword>
<evidence type="ECO:0000256" key="2">
    <source>
        <dbReference type="ARBA" id="ARBA00023216"/>
    </source>
</evidence>
<evidence type="ECO:0008006" key="5">
    <source>
        <dbReference type="Google" id="ProtNLM"/>
    </source>
</evidence>
<name>A0ABD3AB37_9GENT</name>
<proteinExistence type="predicted"/>
<comment type="caution">
    <text evidence="3">The sequence shown here is derived from an EMBL/GenBank/DDBJ whole genome shotgun (WGS) entry which is preliminary data.</text>
</comment>
<dbReference type="InterPro" id="IPR037104">
    <property type="entry name" value="Annexin_sf"/>
</dbReference>
<dbReference type="InterPro" id="IPR018502">
    <property type="entry name" value="Annexin_repeat"/>
</dbReference>
<sequence length="323" mass="36785">MESSTQALREYELYCQCLNSFSNGNGAPREKLVELLISRSSQEIKIIRQTYSAVYNQDILHVLSNLGRTDPFANVVYLRINEAEQRDAELVRDSLFGWNAVNLSVIIEVVCTRSSAELYSIKQAYRTCYGSNIEQDISQKTSGNFKEILVGVLKSSNKHSSRVDKSMAMCDAKTLYEAVESGNSVDWKTIISILSDRNRGQIRAIFVSYKELYGHEFSRFLKCKKCWNFGKDLRFVLRGIQYPGKFFSKQIRGAMQRGDIKEVMARIIITRLEDDIKDISNVFAAKTGCSLGNLIRREFKDAGNRKNSNLLVAEFLLGLLKCR</sequence>